<dbReference type="SUPFAM" id="SSF101967">
    <property type="entry name" value="Adhesin YadA, collagen-binding domain"/>
    <property type="match status" value="1"/>
</dbReference>
<dbReference type="Proteomes" id="UP000001554">
    <property type="component" value="Chromosome 4"/>
</dbReference>
<organism evidence="3 4">
    <name type="scientific">Branchiostoma floridae</name>
    <name type="common">Florida lancelet</name>
    <name type="synonym">Amphioxus</name>
    <dbReference type="NCBI Taxonomy" id="7739"/>
    <lineage>
        <taxon>Eukaryota</taxon>
        <taxon>Metazoa</taxon>
        <taxon>Chordata</taxon>
        <taxon>Cephalochordata</taxon>
        <taxon>Leptocardii</taxon>
        <taxon>Amphioxiformes</taxon>
        <taxon>Branchiostomatidae</taxon>
        <taxon>Branchiostoma</taxon>
    </lineage>
</organism>
<dbReference type="PANTHER" id="PTHR45713">
    <property type="entry name" value="FTP DOMAIN-CONTAINING PROTEIN"/>
    <property type="match status" value="1"/>
</dbReference>
<keyword evidence="3" id="KW-1185">Reference proteome</keyword>
<evidence type="ECO:0000313" key="4">
    <source>
        <dbReference type="RefSeq" id="XP_035672663.1"/>
    </source>
</evidence>
<protein>
    <submittedName>
        <fullName evidence="4">Uncharacterized protein LOC118413406</fullName>
    </submittedName>
</protein>
<dbReference type="SUPFAM" id="SSF49785">
    <property type="entry name" value="Galactose-binding domain-like"/>
    <property type="match status" value="2"/>
</dbReference>
<name>A0A9J7KYI3_BRAFL</name>
<sequence length="443" mass="46933">MAGKCAVTMAMMSLVFLLRDQTGVSSAPAEPESDANLQSDERFLRLESSLKNIQETMTAFKANQQSSLTNIQASMSSFKAQFGDLHTRVLALEMKQKEIREEDRTENNAFREQLDEMETTVQPIAECVPCTATSISTGLMSEIMSTVDSRLEELSGAQGESSGAQGESSGAQGESSGAQGESSGAQGESSGAQGESSGAQGESSGAQGESSGAQGESSGAQSESSEEHENSSGEQLESNGGQDGSSPVRGTLIGTEVYNCQYQPLWTVDLAGTYTVSRVSILNKADCCETCGLSTFTHVPQSDCGDVDIANYEGVTLQFCADACCADTACVSFQHNIWSGCYLKHTICSAGEKVYSPGGHVYDRQAGTGQENFIVRVSPSETTDQNDQCGETYVETPLDGQTIVVHCNPPMSGRYVSVLVRTVPGGGLRYRLKLCMVEVYGTG</sequence>
<dbReference type="Gene3D" id="2.60.120.260">
    <property type="entry name" value="Galactose-binding domain-like"/>
    <property type="match status" value="1"/>
</dbReference>
<feature type="region of interest" description="Disordered" evidence="1">
    <location>
        <begin position="153"/>
        <end position="248"/>
    </location>
</feature>
<evidence type="ECO:0000256" key="1">
    <source>
        <dbReference type="SAM" id="MobiDB-lite"/>
    </source>
</evidence>
<keyword evidence="2" id="KW-0732">Signal</keyword>
<feature type="chain" id="PRO_5039889942" evidence="2">
    <location>
        <begin position="27"/>
        <end position="443"/>
    </location>
</feature>
<dbReference type="PANTHER" id="PTHR45713:SF15">
    <property type="entry name" value="F5_8 TYPE C DOMAIN-CONTAINING PROTEIN"/>
    <property type="match status" value="1"/>
</dbReference>
<evidence type="ECO:0000256" key="2">
    <source>
        <dbReference type="SAM" id="SignalP"/>
    </source>
</evidence>
<proteinExistence type="predicted"/>
<feature type="compositionally biased region" description="Low complexity" evidence="1">
    <location>
        <begin position="155"/>
        <end position="223"/>
    </location>
</feature>
<dbReference type="InterPro" id="IPR008979">
    <property type="entry name" value="Galactose-bd-like_sf"/>
</dbReference>
<dbReference type="RefSeq" id="XP_035672663.1">
    <property type="nucleotide sequence ID" value="XM_035816770.1"/>
</dbReference>
<dbReference type="AlphaFoldDB" id="A0A9J7KYI3"/>
<accession>A0A9J7KYI3</accession>
<gene>
    <name evidence="4" type="primary">LOC118413406</name>
</gene>
<dbReference type="InterPro" id="IPR011049">
    <property type="entry name" value="Serralysin-like_metalloprot_C"/>
</dbReference>
<dbReference type="GeneID" id="118413406"/>
<evidence type="ECO:0000313" key="3">
    <source>
        <dbReference type="Proteomes" id="UP000001554"/>
    </source>
</evidence>
<dbReference type="InterPro" id="IPR051941">
    <property type="entry name" value="BG_Antigen-Binding_Lectin"/>
</dbReference>
<dbReference type="OrthoDB" id="547680at2759"/>
<reference evidence="3" key="1">
    <citation type="journal article" date="2020" name="Nat. Ecol. Evol.">
        <title>Deeply conserved synteny resolves early events in vertebrate evolution.</title>
        <authorList>
            <person name="Simakov O."/>
            <person name="Marletaz F."/>
            <person name="Yue J.X."/>
            <person name="O'Connell B."/>
            <person name="Jenkins J."/>
            <person name="Brandt A."/>
            <person name="Calef R."/>
            <person name="Tung C.H."/>
            <person name="Huang T.K."/>
            <person name="Schmutz J."/>
            <person name="Satoh N."/>
            <person name="Yu J.K."/>
            <person name="Putnam N.H."/>
            <person name="Green R.E."/>
            <person name="Rokhsar D.S."/>
        </authorList>
    </citation>
    <scope>NUCLEOTIDE SEQUENCE [LARGE SCALE GENOMIC DNA]</scope>
    <source>
        <strain evidence="3">S238N-H82</strain>
    </source>
</reference>
<dbReference type="KEGG" id="bfo:118413406"/>
<feature type="signal peptide" evidence="2">
    <location>
        <begin position="1"/>
        <end position="26"/>
    </location>
</feature>
<reference evidence="4" key="2">
    <citation type="submission" date="2025-08" db="UniProtKB">
        <authorList>
            <consortium name="RefSeq"/>
        </authorList>
    </citation>
    <scope>IDENTIFICATION</scope>
    <source>
        <strain evidence="4">S238N-H82</strain>
        <tissue evidence="4">Testes</tissue>
    </source>
</reference>